<sequence length="362" mass="38454">MGMYTLDDIVELRPPQIWLNVQDTRPLIITHNGAGGVFAGSTDLAYQEAIKDAADIIDCSVQMSKDGVAFCMHSADLPPPQTHEKNRSSILVRDARVQHASYLAKRGLGVVESVSSALTKAGYDKETKQQVFIQSDDSSVLSAFKKFPAFKRVLNLEMEFSGASQPSLDDIKKFADGVRIHRSSVAQITGYFMTRFTDTVGSLQAANLTVFIGVLKNEFMNLGFDYFADPTVEIVTYSSAVMADGLITDYPATALQLHTSVRSPCSDMSLNLSYSILPAQPGALVHLAAPGALAPAAGPAPLLEPKDVVDPPLPPVKAVIAADAPAPKGTADNTSSAASFNAGKNSLLGAGIVALLSLSFLH</sequence>
<dbReference type="STRING" id="4555.K3Z0G5"/>
<dbReference type="OMA" id="PQTHEKN"/>
<organism evidence="7 8">
    <name type="scientific">Setaria italica</name>
    <name type="common">Foxtail millet</name>
    <name type="synonym">Panicum italicum</name>
    <dbReference type="NCBI Taxonomy" id="4555"/>
    <lineage>
        <taxon>Eukaryota</taxon>
        <taxon>Viridiplantae</taxon>
        <taxon>Streptophyta</taxon>
        <taxon>Embryophyta</taxon>
        <taxon>Tracheophyta</taxon>
        <taxon>Spermatophyta</taxon>
        <taxon>Magnoliopsida</taxon>
        <taxon>Liliopsida</taxon>
        <taxon>Poales</taxon>
        <taxon>Poaceae</taxon>
        <taxon>PACMAD clade</taxon>
        <taxon>Panicoideae</taxon>
        <taxon>Panicodae</taxon>
        <taxon>Paniceae</taxon>
        <taxon>Cenchrinae</taxon>
        <taxon>Setaria</taxon>
    </lineage>
</organism>
<evidence type="ECO:0000259" key="6">
    <source>
        <dbReference type="PROSITE" id="PS51704"/>
    </source>
</evidence>
<keyword evidence="4" id="KW-0378">Hydrolase</keyword>
<dbReference type="AlphaFoldDB" id="K3Z0G5"/>
<dbReference type="GO" id="GO:0006071">
    <property type="term" value="P:glycerol metabolic process"/>
    <property type="evidence" value="ECO:0007669"/>
    <property type="project" value="UniProtKB-KW"/>
</dbReference>
<dbReference type="Pfam" id="PF03009">
    <property type="entry name" value="GDPD"/>
    <property type="match status" value="1"/>
</dbReference>
<reference evidence="7" key="2">
    <citation type="submission" date="2018-08" db="UniProtKB">
        <authorList>
            <consortium name="EnsemblPlants"/>
        </authorList>
    </citation>
    <scope>IDENTIFICATION</scope>
    <source>
        <strain evidence="7">Yugu1</strain>
    </source>
</reference>
<dbReference type="GO" id="GO:0008889">
    <property type="term" value="F:glycerophosphodiester phosphodiesterase activity"/>
    <property type="evidence" value="ECO:0000318"/>
    <property type="project" value="GO_Central"/>
</dbReference>
<dbReference type="HOGENOM" id="CLU_051294_0_0_1"/>
<dbReference type="InterPro" id="IPR030395">
    <property type="entry name" value="GP_PDE_dom"/>
</dbReference>
<reference evidence="8" key="1">
    <citation type="journal article" date="2012" name="Nat. Biotechnol.">
        <title>Reference genome sequence of the model plant Setaria.</title>
        <authorList>
            <person name="Bennetzen J.L."/>
            <person name="Schmutz J."/>
            <person name="Wang H."/>
            <person name="Percifield R."/>
            <person name="Hawkins J."/>
            <person name="Pontaroli A.C."/>
            <person name="Estep M."/>
            <person name="Feng L."/>
            <person name="Vaughn J.N."/>
            <person name="Grimwood J."/>
            <person name="Jenkins J."/>
            <person name="Barry K."/>
            <person name="Lindquist E."/>
            <person name="Hellsten U."/>
            <person name="Deshpande S."/>
            <person name="Wang X."/>
            <person name="Wu X."/>
            <person name="Mitros T."/>
            <person name="Triplett J."/>
            <person name="Yang X."/>
            <person name="Ye C.Y."/>
            <person name="Mauro-Herrera M."/>
            <person name="Wang L."/>
            <person name="Li P."/>
            <person name="Sharma M."/>
            <person name="Sharma R."/>
            <person name="Ronald P.C."/>
            <person name="Panaud O."/>
            <person name="Kellogg E.A."/>
            <person name="Brutnell T.P."/>
            <person name="Doust A.N."/>
            <person name="Tuskan G.A."/>
            <person name="Rokhsar D."/>
            <person name="Devos K.M."/>
        </authorList>
    </citation>
    <scope>NUCLEOTIDE SEQUENCE [LARGE SCALE GENOMIC DNA]</scope>
    <source>
        <strain evidence="8">cv. Yugu1</strain>
    </source>
</reference>
<feature type="domain" description="GP-PDE" evidence="6">
    <location>
        <begin position="26"/>
        <end position="258"/>
    </location>
</feature>
<protein>
    <recommendedName>
        <fullName evidence="1">glycerophosphodiester phosphodiesterase</fullName>
        <ecNumber evidence="1">3.1.4.46</ecNumber>
    </recommendedName>
</protein>
<proteinExistence type="predicted"/>
<name>K3Z0G5_SETIT</name>
<dbReference type="PANTHER" id="PTHR43620">
    <property type="entry name" value="GLYCEROPHOSPHORYL DIESTER PHOSPHODIESTERASE"/>
    <property type="match status" value="1"/>
</dbReference>
<accession>K3Z0G5</accession>
<keyword evidence="3" id="KW-0319">Glycerol metabolism</keyword>
<dbReference type="EC" id="3.1.4.46" evidence="1"/>
<dbReference type="GO" id="GO:0006629">
    <property type="term" value="P:lipid metabolic process"/>
    <property type="evidence" value="ECO:0007669"/>
    <property type="project" value="InterPro"/>
</dbReference>
<comment type="catalytic activity">
    <reaction evidence="5">
        <text>a sn-glycero-3-phosphodiester + H2O = an alcohol + sn-glycerol 3-phosphate + H(+)</text>
        <dbReference type="Rhea" id="RHEA:12969"/>
        <dbReference type="ChEBI" id="CHEBI:15377"/>
        <dbReference type="ChEBI" id="CHEBI:15378"/>
        <dbReference type="ChEBI" id="CHEBI:30879"/>
        <dbReference type="ChEBI" id="CHEBI:57597"/>
        <dbReference type="ChEBI" id="CHEBI:83408"/>
        <dbReference type="EC" id="3.1.4.46"/>
    </reaction>
</comment>
<evidence type="ECO:0000313" key="8">
    <source>
        <dbReference type="Proteomes" id="UP000004995"/>
    </source>
</evidence>
<dbReference type="SMR" id="K3Z0G5"/>
<dbReference type="EnsemblPlants" id="KQL28388">
    <property type="protein sequence ID" value="KQL28388"/>
    <property type="gene ID" value="SETIT_020031mg"/>
</dbReference>
<dbReference type="Gene3D" id="3.20.20.190">
    <property type="entry name" value="Phosphatidylinositol (PI) phosphodiesterase"/>
    <property type="match status" value="2"/>
</dbReference>
<dbReference type="EMBL" id="AGNK02000081">
    <property type="status" value="NOT_ANNOTATED_CDS"/>
    <property type="molecule type" value="Genomic_DNA"/>
</dbReference>
<evidence type="ECO:0000256" key="4">
    <source>
        <dbReference type="ARBA" id="ARBA00022801"/>
    </source>
</evidence>
<evidence type="ECO:0000256" key="2">
    <source>
        <dbReference type="ARBA" id="ARBA00022729"/>
    </source>
</evidence>
<dbReference type="PROSITE" id="PS51704">
    <property type="entry name" value="GP_PDE"/>
    <property type="match status" value="1"/>
</dbReference>
<evidence type="ECO:0000256" key="1">
    <source>
        <dbReference type="ARBA" id="ARBA00012247"/>
    </source>
</evidence>
<evidence type="ECO:0000313" key="7">
    <source>
        <dbReference type="EnsemblPlants" id="KQL28388"/>
    </source>
</evidence>
<dbReference type="EMBL" id="AGNK02000080">
    <property type="status" value="NOT_ANNOTATED_CDS"/>
    <property type="molecule type" value="Genomic_DNA"/>
</dbReference>
<keyword evidence="8" id="KW-1185">Reference proteome</keyword>
<dbReference type="Gramene" id="KQL28388">
    <property type="protein sequence ID" value="KQL28388"/>
    <property type="gene ID" value="SETIT_020031mg"/>
</dbReference>
<evidence type="ECO:0000256" key="3">
    <source>
        <dbReference type="ARBA" id="ARBA00022798"/>
    </source>
</evidence>
<dbReference type="InParanoid" id="K3Z0G5"/>
<dbReference type="eggNOG" id="KOG2258">
    <property type="taxonomic scope" value="Eukaryota"/>
</dbReference>
<keyword evidence="2" id="KW-0732">Signal</keyword>
<evidence type="ECO:0000256" key="5">
    <source>
        <dbReference type="ARBA" id="ARBA00047512"/>
    </source>
</evidence>
<dbReference type="Proteomes" id="UP000004995">
    <property type="component" value="Unassembled WGS sequence"/>
</dbReference>
<dbReference type="PANTHER" id="PTHR43620:SF44">
    <property type="entry name" value="GLYCEROPHOSPHODIESTER PHOSPHODIESTERASE GDPDL6-RELATED"/>
    <property type="match status" value="1"/>
</dbReference>
<dbReference type="InterPro" id="IPR017946">
    <property type="entry name" value="PLC-like_Pdiesterase_TIM-brl"/>
</dbReference>
<dbReference type="SUPFAM" id="SSF51695">
    <property type="entry name" value="PLC-like phosphodiesterases"/>
    <property type="match status" value="1"/>
</dbReference>